<dbReference type="Proteomes" id="UP001314681">
    <property type="component" value="Unassembled WGS sequence"/>
</dbReference>
<gene>
    <name evidence="1" type="ORF">KTH90_14650</name>
</gene>
<comment type="caution">
    <text evidence="1">The sequence shown here is derived from an EMBL/GenBank/DDBJ whole genome shotgun (WGS) entry which is preliminary data.</text>
</comment>
<name>A0ABS6K9S7_9FIRM</name>
<evidence type="ECO:0000313" key="2">
    <source>
        <dbReference type="Proteomes" id="UP001314681"/>
    </source>
</evidence>
<reference evidence="1 2" key="1">
    <citation type="submission" date="2021-06" db="EMBL/GenBank/DDBJ databases">
        <title>Description of novel taxa of the family Lachnospiraceae.</title>
        <authorList>
            <person name="Chaplin A.V."/>
            <person name="Sokolova S.R."/>
            <person name="Pikina A.P."/>
            <person name="Korzhanova M."/>
            <person name="Belova V."/>
            <person name="Korostin D."/>
            <person name="Efimov B.A."/>
        </authorList>
    </citation>
    <scope>NUCLEOTIDE SEQUENCE [LARGE SCALE GENOMIC DNA]</scope>
    <source>
        <strain evidence="1 2">ASD4241</strain>
    </source>
</reference>
<protein>
    <submittedName>
        <fullName evidence="1">Uncharacterized protein</fullName>
    </submittedName>
</protein>
<evidence type="ECO:0000313" key="1">
    <source>
        <dbReference type="EMBL" id="MBU9727255.1"/>
    </source>
</evidence>
<accession>A0ABS6K9S7</accession>
<keyword evidence="2" id="KW-1185">Reference proteome</keyword>
<sequence length="47" mass="5379">MRKIPGGDGGWNPMGQKQKIVKFCEKRTKIGKISTEFGLKNRENDEK</sequence>
<dbReference type="EMBL" id="JAHQCX010000010">
    <property type="protein sequence ID" value="MBU9727255.1"/>
    <property type="molecule type" value="Genomic_DNA"/>
</dbReference>
<proteinExistence type="predicted"/>
<organism evidence="1 2">
    <name type="scientific">Diplocloster modestus</name>
    <dbReference type="NCBI Taxonomy" id="2850322"/>
    <lineage>
        <taxon>Bacteria</taxon>
        <taxon>Bacillati</taxon>
        <taxon>Bacillota</taxon>
        <taxon>Clostridia</taxon>
        <taxon>Lachnospirales</taxon>
        <taxon>Lachnospiraceae</taxon>
        <taxon>Diplocloster</taxon>
    </lineage>
</organism>
<dbReference type="RefSeq" id="WP_238726996.1">
    <property type="nucleotide sequence ID" value="NZ_JAHQCX010000010.1"/>
</dbReference>